<evidence type="ECO:0000256" key="5">
    <source>
        <dbReference type="NCBIfam" id="TIGR02228"/>
    </source>
</evidence>
<dbReference type="EMBL" id="CYYA01000006">
    <property type="protein sequence ID" value="CUM92319.1"/>
    <property type="molecule type" value="Genomic_DNA"/>
</dbReference>
<dbReference type="Pfam" id="PF10502">
    <property type="entry name" value="Peptidase_S26"/>
    <property type="match status" value="1"/>
</dbReference>
<evidence type="ECO:0000256" key="3">
    <source>
        <dbReference type="ARBA" id="ARBA00022989"/>
    </source>
</evidence>
<feature type="transmembrane region" description="Helical" evidence="6">
    <location>
        <begin position="21"/>
        <end position="39"/>
    </location>
</feature>
<dbReference type="InterPro" id="IPR001733">
    <property type="entry name" value="Peptidase_S26B"/>
</dbReference>
<evidence type="ECO:0000256" key="1">
    <source>
        <dbReference type="ARBA" id="ARBA00004370"/>
    </source>
</evidence>
<accession>A0A173SRI0</accession>
<dbReference type="PANTHER" id="PTHR10806:SF6">
    <property type="entry name" value="SIGNAL PEPTIDASE COMPLEX CATALYTIC SUBUNIT SEC11"/>
    <property type="match status" value="1"/>
</dbReference>
<evidence type="ECO:0000313" key="8">
    <source>
        <dbReference type="EMBL" id="CUM92319.1"/>
    </source>
</evidence>
<keyword evidence="3 6" id="KW-1133">Transmembrane helix</keyword>
<name>A0A173SRI0_EUBRA</name>
<dbReference type="PANTHER" id="PTHR10806">
    <property type="entry name" value="SIGNAL PEPTIDASE COMPLEX CATALYTIC SUBUNIT SEC11"/>
    <property type="match status" value="1"/>
</dbReference>
<dbReference type="OrthoDB" id="1766940at2"/>
<keyword evidence="4 6" id="KW-0472">Membrane</keyword>
<evidence type="ECO:0000313" key="9">
    <source>
        <dbReference type="Proteomes" id="UP000095492"/>
    </source>
</evidence>
<dbReference type="GO" id="GO:0004252">
    <property type="term" value="F:serine-type endopeptidase activity"/>
    <property type="evidence" value="ECO:0007669"/>
    <property type="project" value="UniProtKB-UniRule"/>
</dbReference>
<dbReference type="PRINTS" id="PR00728">
    <property type="entry name" value="SIGNALPTASE"/>
</dbReference>
<gene>
    <name evidence="8" type="primary">sipW</name>
    <name evidence="8" type="ORF">ERS852448_01077</name>
</gene>
<dbReference type="GO" id="GO:0016020">
    <property type="term" value="C:membrane"/>
    <property type="evidence" value="ECO:0007669"/>
    <property type="project" value="UniProtKB-SubCell"/>
</dbReference>
<reference evidence="8 9" key="1">
    <citation type="submission" date="2015-09" db="EMBL/GenBank/DDBJ databases">
        <authorList>
            <consortium name="Pathogen Informatics"/>
        </authorList>
    </citation>
    <scope>NUCLEOTIDE SEQUENCE [LARGE SCALE GENOMIC DNA]</scope>
    <source>
        <strain evidence="8 9">2789STDY5608891</strain>
    </source>
</reference>
<evidence type="ECO:0000259" key="7">
    <source>
        <dbReference type="Pfam" id="PF10502"/>
    </source>
</evidence>
<evidence type="ECO:0000256" key="6">
    <source>
        <dbReference type="SAM" id="Phobius"/>
    </source>
</evidence>
<dbReference type="Gene3D" id="2.10.109.10">
    <property type="entry name" value="Umud Fragment, subunit A"/>
    <property type="match status" value="1"/>
</dbReference>
<dbReference type="CDD" id="cd06530">
    <property type="entry name" value="S26_SPase_I"/>
    <property type="match status" value="1"/>
</dbReference>
<comment type="subcellular location">
    <subcellularLocation>
        <location evidence="1">Membrane</location>
    </subcellularLocation>
</comment>
<sequence length="184" mass="19730">MSRADQSHRRRKNPLAAVFRAVGIILLIAIIAICVPLIVPKTMGYQLYTVVSGSMEPAVPTGSLVYIKYVKPGDIETGDIIAFYGSDAQGSIITHRVVSNSNAMGEFITKGDANAENDMNPVTYEQYVGKMVRSIPKVGGIVQTITVGSGKTVLKCVIGLAIVLQVLAAVLNRKYEDGEAEDTD</sequence>
<keyword evidence="8" id="KW-0378">Hydrolase</keyword>
<dbReference type="RefSeq" id="WP_055289814.1">
    <property type="nucleotide sequence ID" value="NZ_CP173382.1"/>
</dbReference>
<dbReference type="GeneID" id="97389978"/>
<feature type="domain" description="Peptidase S26" evidence="7">
    <location>
        <begin position="28"/>
        <end position="98"/>
    </location>
</feature>
<protein>
    <recommendedName>
        <fullName evidence="5">Signal peptidase I</fullName>
        <ecNumber evidence="5">3.4.21.89</ecNumber>
    </recommendedName>
</protein>
<dbReference type="AlphaFoldDB" id="A0A173SRI0"/>
<dbReference type="InterPro" id="IPR036286">
    <property type="entry name" value="LexA/Signal_pep-like_sf"/>
</dbReference>
<dbReference type="EC" id="3.4.21.89" evidence="5"/>
<organism evidence="8 9">
    <name type="scientific">Eubacterium ramulus</name>
    <dbReference type="NCBI Taxonomy" id="39490"/>
    <lineage>
        <taxon>Bacteria</taxon>
        <taxon>Bacillati</taxon>
        <taxon>Bacillota</taxon>
        <taxon>Clostridia</taxon>
        <taxon>Eubacteriales</taxon>
        <taxon>Eubacteriaceae</taxon>
        <taxon>Eubacterium</taxon>
    </lineage>
</organism>
<evidence type="ECO:0000256" key="2">
    <source>
        <dbReference type="ARBA" id="ARBA00022692"/>
    </source>
</evidence>
<dbReference type="InterPro" id="IPR019533">
    <property type="entry name" value="Peptidase_S26"/>
</dbReference>
<dbReference type="STRING" id="39490.ERS852448_01077"/>
<evidence type="ECO:0000256" key="4">
    <source>
        <dbReference type="ARBA" id="ARBA00023136"/>
    </source>
</evidence>
<proteinExistence type="predicted"/>
<dbReference type="GO" id="GO:0009003">
    <property type="term" value="F:signal peptidase activity"/>
    <property type="evidence" value="ECO:0007669"/>
    <property type="project" value="UniProtKB-EC"/>
</dbReference>
<dbReference type="NCBIfam" id="TIGR02228">
    <property type="entry name" value="sigpep_I_arch"/>
    <property type="match status" value="1"/>
</dbReference>
<dbReference type="Proteomes" id="UP000095492">
    <property type="component" value="Unassembled WGS sequence"/>
</dbReference>
<dbReference type="SUPFAM" id="SSF51306">
    <property type="entry name" value="LexA/Signal peptidase"/>
    <property type="match status" value="1"/>
</dbReference>
<keyword evidence="2 6" id="KW-0812">Transmembrane</keyword>
<dbReference type="GO" id="GO:0006465">
    <property type="term" value="P:signal peptide processing"/>
    <property type="evidence" value="ECO:0007669"/>
    <property type="project" value="UniProtKB-UniRule"/>
</dbReference>